<dbReference type="PRINTS" id="PR00598">
    <property type="entry name" value="HTHMARR"/>
</dbReference>
<dbReference type="Pfam" id="PF01047">
    <property type="entry name" value="MarR"/>
    <property type="match status" value="1"/>
</dbReference>
<feature type="region of interest" description="Disordered" evidence="4">
    <location>
        <begin position="1"/>
        <end position="47"/>
    </location>
</feature>
<dbReference type="InterPro" id="IPR011991">
    <property type="entry name" value="ArsR-like_HTH"/>
</dbReference>
<dbReference type="Gene3D" id="1.10.10.10">
    <property type="entry name" value="Winged helix-like DNA-binding domain superfamily/Winged helix DNA-binding domain"/>
    <property type="match status" value="1"/>
</dbReference>
<dbReference type="KEGG" id="micc:AUP74_00284"/>
<dbReference type="GO" id="GO:0003700">
    <property type="term" value="F:DNA-binding transcription factor activity"/>
    <property type="evidence" value="ECO:0007669"/>
    <property type="project" value="InterPro"/>
</dbReference>
<dbReference type="PATRIC" id="fig|1769779.3.peg.281"/>
<dbReference type="InterPro" id="IPR000835">
    <property type="entry name" value="HTH_MarR-typ"/>
</dbReference>
<evidence type="ECO:0000313" key="6">
    <source>
        <dbReference type="EMBL" id="AOS95756.1"/>
    </source>
</evidence>
<feature type="compositionally biased region" description="Basic and acidic residues" evidence="4">
    <location>
        <begin position="1"/>
        <end position="14"/>
    </location>
</feature>
<dbReference type="InterPro" id="IPR036390">
    <property type="entry name" value="WH_DNA-bd_sf"/>
</dbReference>
<dbReference type="STRING" id="1769779.AUP74_00284"/>
<dbReference type="GO" id="GO:0003677">
    <property type="term" value="F:DNA binding"/>
    <property type="evidence" value="ECO:0007669"/>
    <property type="project" value="UniProtKB-KW"/>
</dbReference>
<evidence type="ECO:0000256" key="4">
    <source>
        <dbReference type="SAM" id="MobiDB-lite"/>
    </source>
</evidence>
<dbReference type="SMART" id="SM00347">
    <property type="entry name" value="HTH_MARR"/>
    <property type="match status" value="1"/>
</dbReference>
<protein>
    <submittedName>
        <fullName evidence="6">HTH-type transcriptional regulator MgrA</fullName>
    </submittedName>
</protein>
<accession>A0A1C9W3M3</accession>
<dbReference type="PROSITE" id="PS50995">
    <property type="entry name" value="HTH_MARR_2"/>
    <property type="match status" value="1"/>
</dbReference>
<feature type="domain" description="HTH marR-type" evidence="5">
    <location>
        <begin position="63"/>
        <end position="195"/>
    </location>
</feature>
<evidence type="ECO:0000256" key="1">
    <source>
        <dbReference type="ARBA" id="ARBA00023015"/>
    </source>
</evidence>
<keyword evidence="1" id="KW-0805">Transcription regulation</keyword>
<dbReference type="EMBL" id="CP014143">
    <property type="protein sequence ID" value="AOS95756.1"/>
    <property type="molecule type" value="Genomic_DNA"/>
</dbReference>
<dbReference type="SUPFAM" id="SSF46785">
    <property type="entry name" value="Winged helix' DNA-binding domain"/>
    <property type="match status" value="1"/>
</dbReference>
<keyword evidence="7" id="KW-1185">Reference proteome</keyword>
<proteinExistence type="predicted"/>
<sequence>MQVDQKARKPRTDTDAPGAASATARRRESAPQTTFDNPRAGHKVAHRHLSRRELQSLLLMDKIEEVLITLRRLIRATDLHSKQLVKTAGLTAPQLLLLQAIREKGQVTIGALAKEISLSQATVTTILDRLEKRGLVYRERSSEDKRKVHAYLTDKGMDFIRDAPTPLQEHFVRQFRDLRDWEQSMIISSLQRVALMMDAEHIDASPVLDVGDLDRKDSRQLPPEEQES</sequence>
<dbReference type="InterPro" id="IPR036388">
    <property type="entry name" value="WH-like_DNA-bd_sf"/>
</dbReference>
<evidence type="ECO:0000256" key="3">
    <source>
        <dbReference type="ARBA" id="ARBA00023163"/>
    </source>
</evidence>
<keyword evidence="3" id="KW-0804">Transcription</keyword>
<dbReference type="PANTHER" id="PTHR42756">
    <property type="entry name" value="TRANSCRIPTIONAL REGULATOR, MARR"/>
    <property type="match status" value="1"/>
</dbReference>
<dbReference type="AlphaFoldDB" id="A0A1C9W3M3"/>
<dbReference type="CDD" id="cd00090">
    <property type="entry name" value="HTH_ARSR"/>
    <property type="match status" value="1"/>
</dbReference>
<dbReference type="PANTHER" id="PTHR42756:SF1">
    <property type="entry name" value="TRANSCRIPTIONAL REPRESSOR OF EMRAB OPERON"/>
    <property type="match status" value="1"/>
</dbReference>
<dbReference type="Proteomes" id="UP000095672">
    <property type="component" value="Chromosome"/>
</dbReference>
<keyword evidence="2" id="KW-0238">DNA-binding</keyword>
<gene>
    <name evidence="6" type="primary">mgrA</name>
    <name evidence="6" type="ORF">AUP74_00284</name>
</gene>
<evidence type="ECO:0000259" key="5">
    <source>
        <dbReference type="PROSITE" id="PS50995"/>
    </source>
</evidence>
<organism evidence="6 7">
    <name type="scientific">Microbulbifer aggregans</name>
    <dbReference type="NCBI Taxonomy" id="1769779"/>
    <lineage>
        <taxon>Bacteria</taxon>
        <taxon>Pseudomonadati</taxon>
        <taxon>Pseudomonadota</taxon>
        <taxon>Gammaproteobacteria</taxon>
        <taxon>Cellvibrionales</taxon>
        <taxon>Microbulbiferaceae</taxon>
        <taxon>Microbulbifer</taxon>
    </lineage>
</organism>
<reference evidence="7" key="1">
    <citation type="submission" date="2016-01" db="EMBL/GenBank/DDBJ databases">
        <title>Complete genome sequence of Microbulbifer sp. CCB-MM1, a halophile isolated from Matang Mangrove Forest, Perak.</title>
        <authorList>
            <person name="Moh T.H."/>
            <person name="Dinesh B."/>
            <person name="Lau N.-S."/>
            <person name="Go F."/>
            <person name="Alexander Chong S.-C."/>
        </authorList>
    </citation>
    <scope>NUCLEOTIDE SEQUENCE [LARGE SCALE GENOMIC DNA]</scope>
    <source>
        <strain evidence="7">CCB-MM1</strain>
    </source>
</reference>
<evidence type="ECO:0000256" key="2">
    <source>
        <dbReference type="ARBA" id="ARBA00023125"/>
    </source>
</evidence>
<name>A0A1C9W3M3_9GAMM</name>
<evidence type="ECO:0000313" key="7">
    <source>
        <dbReference type="Proteomes" id="UP000095672"/>
    </source>
</evidence>